<reference evidence="1" key="2">
    <citation type="submission" date="2018-08" db="UniProtKB">
        <authorList>
            <consortium name="EnsemblPlants"/>
        </authorList>
    </citation>
    <scope>IDENTIFICATION</scope>
    <source>
        <strain evidence="1">Yugu1</strain>
    </source>
</reference>
<accession>K3Y0T7</accession>
<organism evidence="1 2">
    <name type="scientific">Setaria italica</name>
    <name type="common">Foxtail millet</name>
    <name type="synonym">Panicum italicum</name>
    <dbReference type="NCBI Taxonomy" id="4555"/>
    <lineage>
        <taxon>Eukaryota</taxon>
        <taxon>Viridiplantae</taxon>
        <taxon>Streptophyta</taxon>
        <taxon>Embryophyta</taxon>
        <taxon>Tracheophyta</taxon>
        <taxon>Spermatophyta</taxon>
        <taxon>Magnoliopsida</taxon>
        <taxon>Liliopsida</taxon>
        <taxon>Poales</taxon>
        <taxon>Poaceae</taxon>
        <taxon>PACMAD clade</taxon>
        <taxon>Panicoideae</taxon>
        <taxon>Panicodae</taxon>
        <taxon>Paniceae</taxon>
        <taxon>Cenchrinae</taxon>
        <taxon>Setaria</taxon>
    </lineage>
</organism>
<dbReference type="Gramene" id="KQL11554">
    <property type="protein sequence ID" value="KQL11554"/>
    <property type="gene ID" value="SETIT_007798mg"/>
</dbReference>
<dbReference type="AlphaFoldDB" id="K3Y0T7"/>
<keyword evidence="2" id="KW-1185">Reference proteome</keyword>
<reference evidence="2" key="1">
    <citation type="journal article" date="2012" name="Nat. Biotechnol.">
        <title>Reference genome sequence of the model plant Setaria.</title>
        <authorList>
            <person name="Bennetzen J.L."/>
            <person name="Schmutz J."/>
            <person name="Wang H."/>
            <person name="Percifield R."/>
            <person name="Hawkins J."/>
            <person name="Pontaroli A.C."/>
            <person name="Estep M."/>
            <person name="Feng L."/>
            <person name="Vaughn J.N."/>
            <person name="Grimwood J."/>
            <person name="Jenkins J."/>
            <person name="Barry K."/>
            <person name="Lindquist E."/>
            <person name="Hellsten U."/>
            <person name="Deshpande S."/>
            <person name="Wang X."/>
            <person name="Wu X."/>
            <person name="Mitros T."/>
            <person name="Triplett J."/>
            <person name="Yang X."/>
            <person name="Ye C.Y."/>
            <person name="Mauro-Herrera M."/>
            <person name="Wang L."/>
            <person name="Li P."/>
            <person name="Sharma M."/>
            <person name="Sharma R."/>
            <person name="Ronald P.C."/>
            <person name="Panaud O."/>
            <person name="Kellogg E.A."/>
            <person name="Brutnell T.P."/>
            <person name="Doust A.N."/>
            <person name="Tuskan G.A."/>
            <person name="Rokhsar D."/>
            <person name="Devos K.M."/>
        </authorList>
    </citation>
    <scope>NUCLEOTIDE SEQUENCE [LARGE SCALE GENOMIC DNA]</scope>
    <source>
        <strain evidence="2">cv. Yugu1</strain>
    </source>
</reference>
<dbReference type="HOGENOM" id="CLU_3053979_0_0_1"/>
<name>K3Y0T7_SETIT</name>
<dbReference type="EMBL" id="AGNK02002626">
    <property type="status" value="NOT_ANNOTATED_CDS"/>
    <property type="molecule type" value="Genomic_DNA"/>
</dbReference>
<protein>
    <submittedName>
        <fullName evidence="1">Uncharacterized protein</fullName>
    </submittedName>
</protein>
<dbReference type="Proteomes" id="UP000004995">
    <property type="component" value="Unassembled WGS sequence"/>
</dbReference>
<dbReference type="InParanoid" id="K3Y0T7"/>
<dbReference type="EnsemblPlants" id="KQL11554">
    <property type="protein sequence ID" value="KQL11554"/>
    <property type="gene ID" value="SETIT_007798mg"/>
</dbReference>
<proteinExistence type="predicted"/>
<sequence length="54" mass="5962">MSRFHWNLALRNIGPRHMSGDARFSSDTVILPLGGIMSSRLIESSRKAHASQPA</sequence>
<evidence type="ECO:0000313" key="1">
    <source>
        <dbReference type="EnsemblPlants" id="KQL11554"/>
    </source>
</evidence>
<evidence type="ECO:0000313" key="2">
    <source>
        <dbReference type="Proteomes" id="UP000004995"/>
    </source>
</evidence>